<feature type="domain" description="Polysaccharide pyruvyl transferase" evidence="1">
    <location>
        <begin position="13"/>
        <end position="305"/>
    </location>
</feature>
<evidence type="ECO:0000259" key="1">
    <source>
        <dbReference type="Pfam" id="PF04230"/>
    </source>
</evidence>
<keyword evidence="3" id="KW-1185">Reference proteome</keyword>
<accession>A0A2M9HHT8</accession>
<protein>
    <recommendedName>
        <fullName evidence="1">Polysaccharide pyruvyl transferase domain-containing protein</fullName>
    </recommendedName>
</protein>
<comment type="caution">
    <text evidence="2">The sequence shown here is derived from an EMBL/GenBank/DDBJ whole genome shotgun (WGS) entry which is preliminary data.</text>
</comment>
<evidence type="ECO:0000313" key="2">
    <source>
        <dbReference type="EMBL" id="PJM76398.1"/>
    </source>
</evidence>
<dbReference type="Proteomes" id="UP000229239">
    <property type="component" value="Unassembled WGS sequence"/>
</dbReference>
<name>A0A2M9HHT8_9BIFI</name>
<dbReference type="RefSeq" id="WP_100494911.1">
    <property type="nucleotide sequence ID" value="NZ_PEBJ01000008.1"/>
</dbReference>
<dbReference type="Pfam" id="PF04230">
    <property type="entry name" value="PS_pyruv_trans"/>
    <property type="match status" value="1"/>
</dbReference>
<sequence>MNIGIITWFDYENYGTKLQAVALQRYLRNLGHNVQLVNFKLDDSKSSTSLDTRSLVRKIHDKAKYLLLQAAKKKYVADFAARSDSFRNTITSSCMLTQHITDESTYIEVCNQFDALIFGSDQIWNPNWFHKYYYADYDAITTPRIAYAPSIGVKTIPVNHAEDYIRCLSRFKALSLREQSACDCISQLIGRDATLVVDPTMLINVKDWSKFAGSKRDAKPYVLCYFLSDNRNHWKAACRYAREHNLQLKIIPQTGLAYYQSGDIEASAGVEDFVRFIRDAEYVITDSFHASVFSIIFSKPFTVFERFNPANPKAQNTRIYNLLDLSNLKSDLQAFNSSRIDNSPQLMTSSNMNSQLTRLIAESKQYLDLSLNTAR</sequence>
<proteinExistence type="predicted"/>
<dbReference type="InterPro" id="IPR007345">
    <property type="entry name" value="Polysacch_pyruvyl_Trfase"/>
</dbReference>
<dbReference type="OrthoDB" id="9811182at2"/>
<organism evidence="2 3">
    <name type="scientific">Bifidobacterium felsineum</name>
    <dbReference type="NCBI Taxonomy" id="2045440"/>
    <lineage>
        <taxon>Bacteria</taxon>
        <taxon>Bacillati</taxon>
        <taxon>Actinomycetota</taxon>
        <taxon>Actinomycetes</taxon>
        <taxon>Bifidobacteriales</taxon>
        <taxon>Bifidobacteriaceae</taxon>
        <taxon>Bifidobacterium</taxon>
    </lineage>
</organism>
<gene>
    <name evidence="2" type="ORF">CSQ86_09515</name>
</gene>
<dbReference type="EMBL" id="PEBJ01000008">
    <property type="protein sequence ID" value="PJM76398.1"/>
    <property type="molecule type" value="Genomic_DNA"/>
</dbReference>
<dbReference type="AlphaFoldDB" id="A0A2M9HHT8"/>
<reference evidence="3" key="1">
    <citation type="submission" date="2017-10" db="EMBL/GenBank/DDBJ databases">
        <title>Draft genome sequences of strains TRE 1, TRE 9, TRE H and TRI 7, isolated from tamarins, belonging to four potential novel Bifidobacterium species.</title>
        <authorList>
            <person name="Mattarelli P."/>
            <person name="Modesto M."/>
            <person name="Puglisi E."/>
            <person name="Morelli L."/>
            <person name="Bonetti A."/>
            <person name="Spezio C."/>
            <person name="Sandri C."/>
        </authorList>
    </citation>
    <scope>NUCLEOTIDE SEQUENCE [LARGE SCALE GENOMIC DNA]</scope>
    <source>
        <strain evidence="3">TREH</strain>
    </source>
</reference>
<evidence type="ECO:0000313" key="3">
    <source>
        <dbReference type="Proteomes" id="UP000229239"/>
    </source>
</evidence>